<accession>A0A397US59</accession>
<feature type="transmembrane region" description="Helical" evidence="10">
    <location>
        <begin position="327"/>
        <end position="349"/>
    </location>
</feature>
<dbReference type="InterPro" id="IPR003593">
    <property type="entry name" value="AAA+_ATPase"/>
</dbReference>
<evidence type="ECO:0008006" key="15">
    <source>
        <dbReference type="Google" id="ProtNLM"/>
    </source>
</evidence>
<dbReference type="FunFam" id="3.40.50.300:FF:000825">
    <property type="entry name" value="ABC bile acid transporter"/>
    <property type="match status" value="1"/>
</dbReference>
<feature type="transmembrane region" description="Helical" evidence="10">
    <location>
        <begin position="476"/>
        <end position="494"/>
    </location>
</feature>
<dbReference type="CDD" id="cd18596">
    <property type="entry name" value="ABC_6TM_VMR1_D1_like"/>
    <property type="match status" value="1"/>
</dbReference>
<feature type="transmembrane region" description="Helical" evidence="10">
    <location>
        <begin position="1278"/>
        <end position="1298"/>
    </location>
</feature>
<dbReference type="Pfam" id="PF00664">
    <property type="entry name" value="ABC_membrane"/>
    <property type="match status" value="2"/>
</dbReference>
<proteinExistence type="predicted"/>
<dbReference type="EMBL" id="QKWP01001267">
    <property type="protein sequence ID" value="RIB10303.1"/>
    <property type="molecule type" value="Genomic_DNA"/>
</dbReference>
<dbReference type="GO" id="GO:0140359">
    <property type="term" value="F:ABC-type transporter activity"/>
    <property type="evidence" value="ECO:0007669"/>
    <property type="project" value="InterPro"/>
</dbReference>
<evidence type="ECO:0000256" key="2">
    <source>
        <dbReference type="ARBA" id="ARBA00022448"/>
    </source>
</evidence>
<feature type="transmembrane region" description="Helical" evidence="10">
    <location>
        <begin position="1165"/>
        <end position="1184"/>
    </location>
</feature>
<evidence type="ECO:0000256" key="9">
    <source>
        <dbReference type="ARBA" id="ARBA00023180"/>
    </source>
</evidence>
<keyword evidence="14" id="KW-1185">Reference proteome</keyword>
<keyword evidence="8 10" id="KW-0472">Membrane</keyword>
<feature type="transmembrane region" description="Helical" evidence="10">
    <location>
        <begin position="369"/>
        <end position="387"/>
    </location>
</feature>
<evidence type="ECO:0000256" key="7">
    <source>
        <dbReference type="ARBA" id="ARBA00022989"/>
    </source>
</evidence>
<evidence type="ECO:0000256" key="6">
    <source>
        <dbReference type="ARBA" id="ARBA00022840"/>
    </source>
</evidence>
<dbReference type="PROSITE" id="PS50929">
    <property type="entry name" value="ABC_TM1F"/>
    <property type="match status" value="2"/>
</dbReference>
<feature type="domain" description="ABC transmembrane type-1" evidence="12">
    <location>
        <begin position="1027"/>
        <end position="1306"/>
    </location>
</feature>
<feature type="transmembrane region" description="Helical" evidence="10">
    <location>
        <begin position="123"/>
        <end position="141"/>
    </location>
</feature>
<comment type="caution">
    <text evidence="13">The sequence shown here is derived from an EMBL/GenBank/DDBJ whole genome shotgun (WGS) entry which is preliminary data.</text>
</comment>
<protein>
    <recommendedName>
        <fullName evidence="15">P-loop containing nucleoside triphosphate hydrolase protein</fullName>
    </recommendedName>
</protein>
<feature type="transmembrane region" description="Helical" evidence="10">
    <location>
        <begin position="1254"/>
        <end position="1272"/>
    </location>
</feature>
<dbReference type="CDD" id="cd18604">
    <property type="entry name" value="ABC_6TM_VMR1_D2_like"/>
    <property type="match status" value="1"/>
</dbReference>
<dbReference type="InterPro" id="IPR011527">
    <property type="entry name" value="ABC1_TM_dom"/>
</dbReference>
<evidence type="ECO:0000256" key="1">
    <source>
        <dbReference type="ARBA" id="ARBA00004141"/>
    </source>
</evidence>
<feature type="domain" description="ABC transmembrane type-1" evidence="12">
    <location>
        <begin position="342"/>
        <end position="619"/>
    </location>
</feature>
<evidence type="ECO:0000256" key="5">
    <source>
        <dbReference type="ARBA" id="ARBA00022741"/>
    </source>
</evidence>
<reference evidence="13 14" key="1">
    <citation type="submission" date="2018-06" db="EMBL/GenBank/DDBJ databases">
        <title>Comparative genomics reveals the genomic features of Rhizophagus irregularis, R. cerebriforme, R. diaphanum and Gigaspora rosea, and their symbiotic lifestyle signature.</title>
        <authorList>
            <person name="Morin E."/>
            <person name="San Clemente H."/>
            <person name="Chen E.C.H."/>
            <person name="De La Providencia I."/>
            <person name="Hainaut M."/>
            <person name="Kuo A."/>
            <person name="Kohler A."/>
            <person name="Murat C."/>
            <person name="Tang N."/>
            <person name="Roy S."/>
            <person name="Loubradou J."/>
            <person name="Henrissat B."/>
            <person name="Grigoriev I.V."/>
            <person name="Corradi N."/>
            <person name="Roux C."/>
            <person name="Martin F.M."/>
        </authorList>
    </citation>
    <scope>NUCLEOTIDE SEQUENCE [LARGE SCALE GENOMIC DNA]</scope>
    <source>
        <strain evidence="13 14">DAOM 194757</strain>
    </source>
</reference>
<organism evidence="13 14">
    <name type="scientific">Gigaspora rosea</name>
    <dbReference type="NCBI Taxonomy" id="44941"/>
    <lineage>
        <taxon>Eukaryota</taxon>
        <taxon>Fungi</taxon>
        <taxon>Fungi incertae sedis</taxon>
        <taxon>Mucoromycota</taxon>
        <taxon>Glomeromycotina</taxon>
        <taxon>Glomeromycetes</taxon>
        <taxon>Diversisporales</taxon>
        <taxon>Gigasporaceae</taxon>
        <taxon>Gigaspora</taxon>
    </lineage>
</organism>
<dbReference type="PROSITE" id="PS50893">
    <property type="entry name" value="ABC_TRANSPORTER_2"/>
    <property type="match status" value="2"/>
</dbReference>
<comment type="subcellular location">
    <subcellularLocation>
        <location evidence="1">Membrane</location>
        <topology evidence="1">Multi-pass membrane protein</topology>
    </subcellularLocation>
</comment>
<feature type="transmembrane region" description="Helical" evidence="10">
    <location>
        <begin position="558"/>
        <end position="578"/>
    </location>
</feature>
<dbReference type="InterPro" id="IPR050173">
    <property type="entry name" value="ABC_transporter_C-like"/>
</dbReference>
<dbReference type="GO" id="GO:0016887">
    <property type="term" value="F:ATP hydrolysis activity"/>
    <property type="evidence" value="ECO:0007669"/>
    <property type="project" value="InterPro"/>
</dbReference>
<evidence type="ECO:0000256" key="4">
    <source>
        <dbReference type="ARBA" id="ARBA00022737"/>
    </source>
</evidence>
<keyword evidence="5" id="KW-0547">Nucleotide-binding</keyword>
<dbReference type="SUPFAM" id="SSF90123">
    <property type="entry name" value="ABC transporter transmembrane region"/>
    <property type="match status" value="2"/>
</dbReference>
<gene>
    <name evidence="13" type="ORF">C2G38_199626</name>
</gene>
<dbReference type="OrthoDB" id="6500128at2759"/>
<dbReference type="PANTHER" id="PTHR24223:SF353">
    <property type="entry name" value="ABC TRANSPORTER ATP-BINDING PROTEIN_PERMEASE VMR1-RELATED"/>
    <property type="match status" value="1"/>
</dbReference>
<evidence type="ECO:0000313" key="13">
    <source>
        <dbReference type="EMBL" id="RIB10303.1"/>
    </source>
</evidence>
<dbReference type="InterPro" id="IPR027417">
    <property type="entry name" value="P-loop_NTPase"/>
</dbReference>
<dbReference type="FunFam" id="3.40.50.300:FF:000565">
    <property type="entry name" value="ABC bile acid transporter"/>
    <property type="match status" value="1"/>
</dbReference>
<feature type="domain" description="ABC transporter" evidence="11">
    <location>
        <begin position="666"/>
        <end position="907"/>
    </location>
</feature>
<dbReference type="CDD" id="cd03244">
    <property type="entry name" value="ABCC_MRP_domain2"/>
    <property type="match status" value="1"/>
</dbReference>
<dbReference type="STRING" id="44941.A0A397US59"/>
<feature type="transmembrane region" description="Helical" evidence="10">
    <location>
        <begin position="188"/>
        <end position="208"/>
    </location>
</feature>
<dbReference type="SMART" id="SM00382">
    <property type="entry name" value="AAA"/>
    <property type="match status" value="2"/>
</dbReference>
<feature type="transmembrane region" description="Helical" evidence="10">
    <location>
        <begin position="220"/>
        <end position="238"/>
    </location>
</feature>
<dbReference type="Gene3D" id="1.20.1560.10">
    <property type="entry name" value="ABC transporter type 1, transmembrane domain"/>
    <property type="match status" value="2"/>
</dbReference>
<evidence type="ECO:0000259" key="11">
    <source>
        <dbReference type="PROSITE" id="PS50893"/>
    </source>
</evidence>
<evidence type="ECO:0000259" key="12">
    <source>
        <dbReference type="PROSITE" id="PS50929"/>
    </source>
</evidence>
<keyword evidence="9" id="KW-0325">Glycoprotein</keyword>
<dbReference type="GO" id="GO:0005524">
    <property type="term" value="F:ATP binding"/>
    <property type="evidence" value="ECO:0007669"/>
    <property type="project" value="UniProtKB-KW"/>
</dbReference>
<dbReference type="PANTHER" id="PTHR24223">
    <property type="entry name" value="ATP-BINDING CASSETTE SUB-FAMILY C"/>
    <property type="match status" value="1"/>
</dbReference>
<dbReference type="SUPFAM" id="SSF52540">
    <property type="entry name" value="P-loop containing nucleoside triphosphate hydrolases"/>
    <property type="match status" value="2"/>
</dbReference>
<keyword evidence="2" id="KW-0813">Transport</keyword>
<evidence type="ECO:0000256" key="3">
    <source>
        <dbReference type="ARBA" id="ARBA00022692"/>
    </source>
</evidence>
<feature type="transmembrane region" description="Helical" evidence="10">
    <location>
        <begin position="1063"/>
        <end position="1087"/>
    </location>
</feature>
<dbReference type="Gene3D" id="3.40.50.300">
    <property type="entry name" value="P-loop containing nucleotide triphosphate hydrolases"/>
    <property type="match status" value="2"/>
</dbReference>
<dbReference type="CDD" id="cd03250">
    <property type="entry name" value="ABCC_MRP_domain1"/>
    <property type="match status" value="1"/>
</dbReference>
<dbReference type="InterPro" id="IPR036640">
    <property type="entry name" value="ABC1_TM_sf"/>
</dbReference>
<keyword evidence="3 10" id="KW-0812">Transmembrane</keyword>
<sequence>MVNNSILENICGTDPWGPWEDYDLTTCFREVVIDSGILLLYSTASLCILITAYLQLRRHKGPDYERLLNNQCNSNYGTIEQSGLIEDNETDLDVSDDNSDYSDETLVSNQEIPKNMIFDGTRLAISIMICLIFSLLAIIRWQDHNENQHGNYWIVTPILEAIVWFYAIILALFNIISQQRSILHIRGHLNVLYSIAFVSSIINIHSLYLKLGIDFNLEYYINLLILSFSFILVCILLFEPQDDVELLSKPNAYGLYSSPELKCSLYDKLLFSWVNPLISKGFRSTLDDKDVFDLPSFAKAKNIFKAFHSFKKSSIIKSLIFTFRKELLIQLIYSIIWSLMYSFVPPYYLQKLLLYVQNYPTPEDSYVTAYSYAFGLFWGTVIPSLCFQQALYIGRHLGVKCQAIIIGEVYLKALSRKDTSGVVDNEESKNKTGKITNLMAVDAQKISDFSAYVFYLYSYPIQIIISIWLLYSLLGLSALAGVLAIILTYPLQAYTNQMFQTIHKSLMAATDKRMGVINELLQAIRVIKFFAWEDQFRAKIMSARDNELKEVKRRLMQWVYMVCLWTSLPLVIMVAVFITYTKLFGNELTAAVAFTALALFNNLRHALDEMPTTLVLIIQANVSISRIEKFLKEPEIDRKCSIQNFNDPYIGFKSATFQWPDGEDSIDNSSVSVDLTMQTPLNKFTLKNLNVSFPINELSIICGPTGSGKTSLLMALLGEMECLDGRVFLPRMTTESSNKLGGAPSGVAYVAQTAWLQHATIRDNILFGLPFDQETYAKVLRVCALDRDLEILEFGDQTEVGEKGITLSGGQKQRVALARAVYSQAKIIIIDDCLSAVDSHTAKHIYEQCLVGDLMKDRTRILVTHHVGLCLRGAAKVVVMKDGQISGEGTVEKILATGLLDGVTLESEEESGTSVEDVTDAKSQKNKNIREGDGKLVAEETRAVGMVEWKYYKLYLVASGGFWYWMLLLLIFMVSQTVQVGQEWWIREWTKAYNDPYNQVHQFALTISGGITSFLQENLHNTMKNFALSSYVLSPTLNHSISTDHFSSVNIWEETHERVNVDYYLGVYVSIGLVGTILTSFKAYYMFMGSLVASRKLHNGMLGKILSATIRFYDTTPIGRILNRFSKDMETIDQNFSPVVMFLLYSCYATASVILVISIVMPQFLIAAVFISAIYIIIGAYYIATSRDLKRLESISRSPIYAAFGETIIGVSTIRAFGAEKRLMKRMLNLVDNNNRPFIFNWACNRWLHTRVDIAGGLVGLSTAVIIVYSLSNGMDPGLSGFALLNALNFTGHVIWVIRMYAIQEMNMNSVERVHDYLVLEEEPPRIVEGHRPPPEWPTKGDIQVKNLVMQYAPDNPPVLKDISFHIKPAEKVGIVGRTGSGKSTLATSFFRFMEATSGQIFIDDIDISTIGLFDLRSRLTIIPQDPVLFSGTLRSNLDSFNEYDDAELWNSLRRAHLIDDTTISSDTYNNNKSSQSEQSQGQVTWTLDAPVSENGNNYSQGQRQLIALARALVRKSKLIIMDEATASVDFKTDRMIQKTIREEFSDATLLCIAHRLRTVVDYDKILVLDAGKIVEFDHPYILLQNPASVFRGMCDRSGDFAELVEVAKAKYEKNYSNISV</sequence>
<keyword evidence="7 10" id="KW-1133">Transmembrane helix</keyword>
<feature type="transmembrane region" description="Helical" evidence="10">
    <location>
        <begin position="954"/>
        <end position="975"/>
    </location>
</feature>
<dbReference type="InterPro" id="IPR017871">
    <property type="entry name" value="ABC_transporter-like_CS"/>
</dbReference>
<feature type="transmembrane region" description="Helical" evidence="10">
    <location>
        <begin position="38"/>
        <end position="56"/>
    </location>
</feature>
<dbReference type="Proteomes" id="UP000266673">
    <property type="component" value="Unassembled WGS sequence"/>
</dbReference>
<dbReference type="FunFam" id="1.20.1560.10:FF:000006">
    <property type="entry name" value="ATP-binding cassette, sub-family C (CFTR/MRP), member 9"/>
    <property type="match status" value="1"/>
</dbReference>
<dbReference type="Pfam" id="PF00005">
    <property type="entry name" value="ABC_tran"/>
    <property type="match status" value="2"/>
</dbReference>
<feature type="domain" description="ABC transporter" evidence="11">
    <location>
        <begin position="1343"/>
        <end position="1596"/>
    </location>
</feature>
<feature type="transmembrane region" description="Helical" evidence="10">
    <location>
        <begin position="1139"/>
        <end position="1159"/>
    </location>
</feature>
<dbReference type="InterPro" id="IPR003439">
    <property type="entry name" value="ABC_transporter-like_ATP-bd"/>
</dbReference>
<name>A0A397US59_9GLOM</name>
<evidence type="ECO:0000256" key="8">
    <source>
        <dbReference type="ARBA" id="ARBA00023136"/>
    </source>
</evidence>
<dbReference type="GO" id="GO:0000329">
    <property type="term" value="C:fungal-type vacuole membrane"/>
    <property type="evidence" value="ECO:0007669"/>
    <property type="project" value="TreeGrafter"/>
</dbReference>
<feature type="transmembrane region" description="Helical" evidence="10">
    <location>
        <begin position="449"/>
        <end position="470"/>
    </location>
</feature>
<feature type="transmembrane region" description="Helical" evidence="10">
    <location>
        <begin position="153"/>
        <end position="176"/>
    </location>
</feature>
<evidence type="ECO:0000313" key="14">
    <source>
        <dbReference type="Proteomes" id="UP000266673"/>
    </source>
</evidence>
<keyword evidence="4" id="KW-0677">Repeat</keyword>
<dbReference type="PROSITE" id="PS00211">
    <property type="entry name" value="ABC_TRANSPORTER_1"/>
    <property type="match status" value="2"/>
</dbReference>
<evidence type="ECO:0000256" key="10">
    <source>
        <dbReference type="SAM" id="Phobius"/>
    </source>
</evidence>
<keyword evidence="6" id="KW-0067">ATP-binding</keyword>